<name>X1TZ39_9ZZZZ</name>
<accession>X1TZ39</accession>
<sequence>MPNGWKLSGSPDWNIDRTFTSTFCFPQKSMKTNKNKRTFRNPIFLAKEYKRMIDSGKVKNKSELAKLKGISRARVTQILLCGRRFPTLAYVKRT</sequence>
<dbReference type="EMBL" id="BARW01006011">
    <property type="protein sequence ID" value="GAI85324.1"/>
    <property type="molecule type" value="Genomic_DNA"/>
</dbReference>
<evidence type="ECO:0000313" key="1">
    <source>
        <dbReference type="EMBL" id="GAI85324.1"/>
    </source>
</evidence>
<reference evidence="1" key="1">
    <citation type="journal article" date="2014" name="Front. Microbiol.">
        <title>High frequency of phylogenetically diverse reductive dehalogenase-homologous genes in deep subseafloor sedimentary metagenomes.</title>
        <authorList>
            <person name="Kawai M."/>
            <person name="Futagami T."/>
            <person name="Toyoda A."/>
            <person name="Takaki Y."/>
            <person name="Nishi S."/>
            <person name="Hori S."/>
            <person name="Arai W."/>
            <person name="Tsubouchi T."/>
            <person name="Morono Y."/>
            <person name="Uchiyama I."/>
            <person name="Ito T."/>
            <person name="Fujiyama A."/>
            <person name="Inagaki F."/>
            <person name="Takami H."/>
        </authorList>
    </citation>
    <scope>NUCLEOTIDE SEQUENCE</scope>
    <source>
        <strain evidence="1">Expedition CK06-06</strain>
    </source>
</reference>
<comment type="caution">
    <text evidence="1">The sequence shown here is derived from an EMBL/GenBank/DDBJ whole genome shotgun (WGS) entry which is preliminary data.</text>
</comment>
<organism evidence="1">
    <name type="scientific">marine sediment metagenome</name>
    <dbReference type="NCBI Taxonomy" id="412755"/>
    <lineage>
        <taxon>unclassified sequences</taxon>
        <taxon>metagenomes</taxon>
        <taxon>ecological metagenomes</taxon>
    </lineage>
</organism>
<proteinExistence type="predicted"/>
<gene>
    <name evidence="1" type="ORF">S12H4_12572</name>
</gene>
<dbReference type="AlphaFoldDB" id="X1TZ39"/>
<protein>
    <submittedName>
        <fullName evidence="1">Uncharacterized protein</fullName>
    </submittedName>
</protein>